<protein>
    <submittedName>
        <fullName evidence="2">Predicted protein</fullName>
    </submittedName>
    <submittedName>
        <fullName evidence="1">T4-like baseplate tail tube cap</fullName>
    </submittedName>
</protein>
<evidence type="ECO:0000313" key="1">
    <source>
        <dbReference type="EMBL" id="AAX44388.1"/>
    </source>
</evidence>
<dbReference type="EMBL" id="GU071092">
    <property type="protein sequence ID" value="ACY75886.1"/>
    <property type="molecule type" value="Genomic_DNA"/>
</dbReference>
<name>Q58MZ4_BPPRM</name>
<reference evidence="2 4" key="2">
    <citation type="submission" date="2009-10" db="EMBL/GenBank/DDBJ databases">
        <title>The Genome Sequence of Prochlorococcus phage P-SSM2.</title>
        <authorList>
            <consortium name="The Broad Institute Genome Sequencing Platform"/>
            <person name="Henn M.R."/>
            <person name="Sullivan M.S."/>
            <person name="Osburne M.S."/>
            <person name="Levin J."/>
            <person name="Malboeuf C."/>
            <person name="Casali M."/>
            <person name="Russ C."/>
            <person name="Lennon N."/>
            <person name="Chapman S.B."/>
            <person name="Erlich R."/>
            <person name="Young S.K."/>
            <person name="Koehrsen M."/>
            <person name="Yandava C."/>
            <person name="Zeng Q."/>
            <person name="Alvarado L."/>
            <person name="Anderson S."/>
            <person name="Berlin A."/>
            <person name="Borenstein D."/>
            <person name="Chen Z."/>
            <person name="Engels R."/>
            <person name="Freedman E."/>
            <person name="Gellesch M."/>
            <person name="Goldberg J."/>
            <person name="Green L."/>
            <person name="Griggs A."/>
            <person name="Gujja S."/>
            <person name="Heilman E.R."/>
            <person name="Heiman D."/>
            <person name="Hepburn T."/>
            <person name="Howarth C."/>
            <person name="Jen D."/>
            <person name="Larson L."/>
            <person name="Lewis B."/>
            <person name="Mehta T."/>
            <person name="Park D."/>
            <person name="Pearson M."/>
            <person name="Richards J."/>
            <person name="Rizzolo K."/>
            <person name="Roberts A."/>
            <person name="Ryan E."/>
            <person name="Saif S."/>
            <person name="Shea T."/>
            <person name="Shenoy N."/>
            <person name="Sisk P."/>
            <person name="Stolte C."/>
            <person name="Sykes S."/>
            <person name="Walk T."/>
            <person name="White J."/>
            <person name="Yu Q."/>
            <person name="Coleman M.L."/>
            <person name="Huang K.H."/>
            <person name="Weigele P.R."/>
            <person name="DeFrancesco A.S."/>
            <person name="Kern S.E."/>
            <person name="Thompson L.R."/>
            <person name="Fu R."/>
            <person name="Hombeck B."/>
            <person name="Chisholm S.W."/>
            <person name="Haas B."/>
            <person name="Nusbaum C."/>
            <person name="Birren B."/>
        </authorList>
    </citation>
    <scope>NUCLEOTIDE SEQUENCE [LARGE SCALE GENOMIC DNA]</scope>
    <source>
        <strain evidence="2">P-SSM2</strain>
    </source>
</reference>
<keyword evidence="3" id="KW-1185">Reference proteome</keyword>
<accession>Q58MZ4</accession>
<dbReference type="KEGG" id="vg:3294486"/>
<proteinExistence type="predicted"/>
<sequence length="386" mass="41847">MLPGAIYSGVDGSRQYETGEPKPPEVGKFKPNKEFFLSYPLARATNPKSEDTFLIQCVKYLPPAEGEGLQLKLNEKQQGQLTNEIGAKGDDGKFVGLATKEDGSIDNSKGKGLNLFDGKTFRMTNTGMDARTDEMKKKTKFYVELPIPKQVNDGNSCIWSGNSMNLFTLAGLDLATGLMSQPIDTMGNIQKILDNLVKGSDLSEIGGTEEMQGAIRSSLAGLAVNQFGGNVTPNSVMSRGMGKILNENKELLFDGVNLREFKFDFTFTPRSADEGKRAMTIIRSLKMAMAPKKGEETGAGGALINSPDLFLLEYRSGGKKHPFLNSFKPCALTSFSVNYTGAGTYASYGTGGDDSTPVHMKVGMSFKETNPIYEEDYKKVPGGVGY</sequence>
<reference evidence="1 3" key="1">
    <citation type="journal article" date="2005" name="PLoS Biol.">
        <title>Three Prochlorococcus cyanophage genomes: signature features and ecological interpretations.</title>
        <authorList>
            <person name="Sullivan M.B."/>
            <person name="Coleman M.L."/>
            <person name="Weigele P."/>
            <person name="Rohwer F."/>
            <person name="Chisholm S.W."/>
        </authorList>
    </citation>
    <scope>NUCLEOTIDE SEQUENCE</scope>
</reference>
<evidence type="ECO:0000313" key="2">
    <source>
        <dbReference type="EMBL" id="ACY75886.1"/>
    </source>
</evidence>
<organismHost>
    <name type="scientific">Prochlorococcus</name>
    <dbReference type="NCBI Taxonomy" id="1218"/>
</organismHost>
<organism evidence="1 3">
    <name type="scientific">Prochlorococcus phage P-SSM2</name>
    <dbReference type="NCBI Taxonomy" id="268746"/>
    <lineage>
        <taxon>Viruses</taxon>
        <taxon>Duplodnaviria</taxon>
        <taxon>Heunggongvirae</taxon>
        <taxon>Uroviricota</taxon>
        <taxon>Caudoviricetes</taxon>
        <taxon>Pantevenvirales</taxon>
        <taxon>Kyanoviridae</taxon>
        <taxon>Salacisavirus</taxon>
        <taxon>Salacisavirus pssm2</taxon>
    </lineage>
</organism>
<dbReference type="Proteomes" id="UP000013923">
    <property type="component" value="Genome"/>
</dbReference>
<gene>
    <name evidence="1" type="primary">gp48</name>
    <name evidence="2" type="ORF">PCMG_00010</name>
    <name evidence="1" type="ORF">PSSM2_010</name>
</gene>
<reference evidence="1 3" key="3">
    <citation type="journal article" date="2010" name="Environ. Microbiol.">
        <title>Genomic analysis of oceanic cyanobacterial myoviruses compared with T4-like myoviruses from diverse hosts and environments.</title>
        <authorList>
            <person name="Sullivan M.B."/>
            <person name="Huang K.H."/>
            <person name="Ignacio-Espinoza J.C."/>
            <person name="Berlin A.M."/>
            <person name="Kelly L."/>
            <person name="Weigele P.R."/>
            <person name="DeFrancesco A.S."/>
            <person name="Kern S.E."/>
            <person name="Thompson L.R."/>
            <person name="Young S."/>
            <person name="Yandava C."/>
            <person name="Fu R."/>
            <person name="Krastins B."/>
            <person name="Chase M."/>
            <person name="Sarracino D."/>
            <person name="Osburne M.S."/>
            <person name="Henn M.R."/>
            <person name="Chisholm S.W."/>
        </authorList>
    </citation>
    <scope>NUCLEOTIDE SEQUENCE [LARGE SCALE GENOMIC DNA]</scope>
</reference>
<dbReference type="Proteomes" id="UP000000991">
    <property type="component" value="Segment"/>
</dbReference>
<dbReference type="EMBL" id="AY939844">
    <property type="protein sequence ID" value="AAX44388.1"/>
    <property type="molecule type" value="Genomic_DNA"/>
</dbReference>
<evidence type="ECO:0000313" key="3">
    <source>
        <dbReference type="Proteomes" id="UP000000991"/>
    </source>
</evidence>
<evidence type="ECO:0000313" key="4">
    <source>
        <dbReference type="Proteomes" id="UP000013923"/>
    </source>
</evidence>
<dbReference type="OrthoDB" id="18616at10239"/>